<dbReference type="AlphaFoldDB" id="X1G2H7"/>
<proteinExistence type="predicted"/>
<feature type="non-terminal residue" evidence="1">
    <location>
        <position position="1"/>
    </location>
</feature>
<name>X1G2H7_9ZZZZ</name>
<evidence type="ECO:0000313" key="1">
    <source>
        <dbReference type="EMBL" id="GAH35799.1"/>
    </source>
</evidence>
<reference evidence="1" key="1">
    <citation type="journal article" date="2014" name="Front. Microbiol.">
        <title>High frequency of phylogenetically diverse reductive dehalogenase-homologous genes in deep subseafloor sedimentary metagenomes.</title>
        <authorList>
            <person name="Kawai M."/>
            <person name="Futagami T."/>
            <person name="Toyoda A."/>
            <person name="Takaki Y."/>
            <person name="Nishi S."/>
            <person name="Hori S."/>
            <person name="Arai W."/>
            <person name="Tsubouchi T."/>
            <person name="Morono Y."/>
            <person name="Uchiyama I."/>
            <person name="Ito T."/>
            <person name="Fujiyama A."/>
            <person name="Inagaki F."/>
            <person name="Takami H."/>
        </authorList>
    </citation>
    <scope>NUCLEOTIDE SEQUENCE</scope>
    <source>
        <strain evidence="1">Expedition CK06-06</strain>
    </source>
</reference>
<comment type="caution">
    <text evidence="1">The sequence shown here is derived from an EMBL/GenBank/DDBJ whole genome shotgun (WGS) entry which is preliminary data.</text>
</comment>
<sequence length="230" mass="25646">FKLCDMTASDPYITFPVIATTVNQDSTIPTKVLYVASTTGFVVGGIVMIGEGTQRQELKTIGSIQAGTSLTMTKNLEYTHTLTQVDAVKLLIKSQKIVRVEVASTGQKIPYIEDDELFIYEKESSTTPRVWIFENGKIRQVPTPGGTKSEYYRVWYLPAANTLAELPEELHPLVAIEAIISAKMKDQRVVREMFVLKNHFVAVAMKALAISQVQDFGGIQPFDSNEEFDF</sequence>
<organism evidence="1">
    <name type="scientific">marine sediment metagenome</name>
    <dbReference type="NCBI Taxonomy" id="412755"/>
    <lineage>
        <taxon>unclassified sequences</taxon>
        <taxon>metagenomes</taxon>
        <taxon>ecological metagenomes</taxon>
    </lineage>
</organism>
<dbReference type="EMBL" id="BARU01006708">
    <property type="protein sequence ID" value="GAH35799.1"/>
    <property type="molecule type" value="Genomic_DNA"/>
</dbReference>
<accession>X1G2H7</accession>
<gene>
    <name evidence="1" type="ORF">S03H2_13214</name>
</gene>
<protein>
    <submittedName>
        <fullName evidence="1">Uncharacterized protein</fullName>
    </submittedName>
</protein>